<reference evidence="2 3" key="1">
    <citation type="journal article" date="2016" name="ISME J.">
        <title>Chasing the elusive Euryarchaeota class WSA2: genomes reveal a uniquely fastidious methyl-reducing methanogen.</title>
        <authorList>
            <person name="Nobu M.K."/>
            <person name="Narihiro T."/>
            <person name="Kuroda K."/>
            <person name="Mei R."/>
            <person name="Liu W.T."/>
        </authorList>
    </citation>
    <scope>NUCLEOTIDE SEQUENCE [LARGE SCALE GENOMIC DNA]</scope>
    <source>
        <strain evidence="2">U1lsi0528_Bin089</strain>
    </source>
</reference>
<sequence length="151" mass="17518">MKEKLLFSTVVIVVVLLASYISILPPKGADTIEFETIAKGQYSGISERGTYIINTDEEWKEFLNKFLTNNINSEIENFRFQEGRQTIIAITMYENITTGYDIEIREVYEFPKYVKLDVIQQIPCAGCILEEKVTRPYHIISIPKTTKEIRR</sequence>
<evidence type="ECO:0000313" key="3">
    <source>
        <dbReference type="Proteomes" id="UP000075578"/>
    </source>
</evidence>
<proteinExistence type="predicted"/>
<evidence type="ECO:0000259" key="1">
    <source>
        <dbReference type="Pfam" id="PF14343"/>
    </source>
</evidence>
<dbReference type="InterPro" id="IPR025748">
    <property type="entry name" value="PrcB_C_dom"/>
</dbReference>
<dbReference type="AlphaFoldDB" id="A0A150JAQ0"/>
<dbReference type="Pfam" id="PF14343">
    <property type="entry name" value="PrcB_C"/>
    <property type="match status" value="1"/>
</dbReference>
<protein>
    <recommendedName>
        <fullName evidence="1">PrcB C-terminal domain-containing protein</fullName>
    </recommendedName>
</protein>
<evidence type="ECO:0000313" key="2">
    <source>
        <dbReference type="EMBL" id="KYC54317.1"/>
    </source>
</evidence>
<dbReference type="EMBL" id="LNGD01000002">
    <property type="protein sequence ID" value="KYC54317.1"/>
    <property type="molecule type" value="Genomic_DNA"/>
</dbReference>
<accession>A0A150JAQ0</accession>
<dbReference type="Proteomes" id="UP000075578">
    <property type="component" value="Unassembled WGS sequence"/>
</dbReference>
<feature type="domain" description="PrcB C-terminal" evidence="1">
    <location>
        <begin position="87"/>
        <end position="143"/>
    </location>
</feature>
<name>A0A150JAQ0_9EURY</name>
<organism evidence="2 3">
    <name type="scientific">Candidatus Methanofastidiosum methylothiophilum</name>
    <dbReference type="NCBI Taxonomy" id="1705564"/>
    <lineage>
        <taxon>Archaea</taxon>
        <taxon>Methanobacteriati</taxon>
        <taxon>Methanobacteriota</taxon>
        <taxon>Stenosarchaea group</taxon>
        <taxon>Candidatus Methanofastidiosia</taxon>
        <taxon>Candidatus Methanofastidiosales</taxon>
        <taxon>Candidatus Methanofastidiosaceae</taxon>
        <taxon>Candidatus Methanofastidiosum</taxon>
    </lineage>
</organism>
<comment type="caution">
    <text evidence="2">The sequence shown here is derived from an EMBL/GenBank/DDBJ whole genome shotgun (WGS) entry which is preliminary data.</text>
</comment>
<gene>
    <name evidence="2" type="ORF">AMQ74_00069</name>
</gene>